<dbReference type="InterPro" id="IPR050624">
    <property type="entry name" value="HTH-type_Tx_Regulator"/>
</dbReference>
<dbReference type="AlphaFoldDB" id="A0AAE9MST4"/>
<dbReference type="InterPro" id="IPR001647">
    <property type="entry name" value="HTH_TetR"/>
</dbReference>
<dbReference type="Gene3D" id="1.10.357.10">
    <property type="entry name" value="Tetracycline Repressor, domain 2"/>
    <property type="match status" value="1"/>
</dbReference>
<dbReference type="InterPro" id="IPR009057">
    <property type="entry name" value="Homeodomain-like_sf"/>
</dbReference>
<dbReference type="Proteomes" id="UP001058682">
    <property type="component" value="Chromosome"/>
</dbReference>
<proteinExistence type="predicted"/>
<dbReference type="GO" id="GO:0003677">
    <property type="term" value="F:DNA binding"/>
    <property type="evidence" value="ECO:0007669"/>
    <property type="project" value="UniProtKB-UniRule"/>
</dbReference>
<dbReference type="PRINTS" id="PR00455">
    <property type="entry name" value="HTHTETR"/>
</dbReference>
<dbReference type="SUPFAM" id="SSF46689">
    <property type="entry name" value="Homeodomain-like"/>
    <property type="match status" value="1"/>
</dbReference>
<evidence type="ECO:0000313" key="4">
    <source>
        <dbReference type="EMBL" id="UTY33504.1"/>
    </source>
</evidence>
<accession>A0AAE9MST4</accession>
<feature type="domain" description="HTH tetR-type" evidence="3">
    <location>
        <begin position="7"/>
        <end position="67"/>
    </location>
</feature>
<evidence type="ECO:0000313" key="5">
    <source>
        <dbReference type="Proteomes" id="UP001058682"/>
    </source>
</evidence>
<feature type="DNA-binding region" description="H-T-H motif" evidence="2">
    <location>
        <begin position="30"/>
        <end position="49"/>
    </location>
</feature>
<dbReference type="PANTHER" id="PTHR43479">
    <property type="entry name" value="ACREF/ENVCD OPERON REPRESSOR-RELATED"/>
    <property type="match status" value="1"/>
</dbReference>
<sequence length="219" mass="24894">MNTGTYAQTHETILKNGKELFLKEGFERANLREICRLSGVTTGGFYRHFKDKADLFSALVEPAIQGLQAQYSASEKLCFTVLENSGIDKIWKVSAEALEDFVSYIFDHLEAFKLILCCASGTKYAEFTDWMVEREIKDMYKTCELLGKKGITVRRLPPKELHMLTHAYFSCIFETVLHNFKKKDALNSMKTLADFFSAGWRTVFGLGDGKNKSLRGILV</sequence>
<gene>
    <name evidence="4" type="ORF">E4N74_05335</name>
</gene>
<dbReference type="PANTHER" id="PTHR43479:SF11">
    <property type="entry name" value="ACREF_ENVCD OPERON REPRESSOR-RELATED"/>
    <property type="match status" value="1"/>
</dbReference>
<dbReference type="PROSITE" id="PS50977">
    <property type="entry name" value="HTH_TETR_2"/>
    <property type="match status" value="1"/>
</dbReference>
<evidence type="ECO:0000256" key="1">
    <source>
        <dbReference type="ARBA" id="ARBA00023125"/>
    </source>
</evidence>
<reference evidence="4" key="1">
    <citation type="submission" date="2019-04" db="EMBL/GenBank/DDBJ databases">
        <title>Whole genome sequencing of oral phylogroup 2 treponemes.</title>
        <authorList>
            <person name="Chan Y."/>
            <person name="Zeng H.H."/>
            <person name="Yu X.L."/>
            <person name="Leung W.K."/>
            <person name="Watt R.M."/>
        </authorList>
    </citation>
    <scope>NUCLEOTIDE SEQUENCE</scope>
    <source>
        <strain evidence="4">OMZ 835</strain>
    </source>
</reference>
<protein>
    <submittedName>
        <fullName evidence="4">TetR/AcrR family transcriptional regulator</fullName>
    </submittedName>
</protein>
<dbReference type="RefSeq" id="WP_255819180.1">
    <property type="nucleotide sequence ID" value="NZ_CP038804.1"/>
</dbReference>
<dbReference type="Pfam" id="PF00440">
    <property type="entry name" value="TetR_N"/>
    <property type="match status" value="1"/>
</dbReference>
<evidence type="ECO:0000259" key="3">
    <source>
        <dbReference type="PROSITE" id="PS50977"/>
    </source>
</evidence>
<organism evidence="4 5">
    <name type="scientific">Treponema putidum</name>
    <dbReference type="NCBI Taxonomy" id="221027"/>
    <lineage>
        <taxon>Bacteria</taxon>
        <taxon>Pseudomonadati</taxon>
        <taxon>Spirochaetota</taxon>
        <taxon>Spirochaetia</taxon>
        <taxon>Spirochaetales</taxon>
        <taxon>Treponemataceae</taxon>
        <taxon>Treponema</taxon>
    </lineage>
</organism>
<keyword evidence="1 2" id="KW-0238">DNA-binding</keyword>
<name>A0AAE9MST4_9SPIR</name>
<dbReference type="EMBL" id="CP038804">
    <property type="protein sequence ID" value="UTY33504.1"/>
    <property type="molecule type" value="Genomic_DNA"/>
</dbReference>
<evidence type="ECO:0000256" key="2">
    <source>
        <dbReference type="PROSITE-ProRule" id="PRU00335"/>
    </source>
</evidence>